<dbReference type="GO" id="GO:0006891">
    <property type="term" value="P:intra-Golgi vesicle-mediated transport"/>
    <property type="evidence" value="ECO:0007669"/>
    <property type="project" value="TreeGrafter"/>
</dbReference>
<evidence type="ECO:0000256" key="6">
    <source>
        <dbReference type="ARBA" id="ARBA00023034"/>
    </source>
</evidence>
<gene>
    <name evidence="11" type="primary">COG8</name>
    <name evidence="11" type="ORF">OS493_001468</name>
</gene>
<dbReference type="InterPro" id="IPR007255">
    <property type="entry name" value="COG8"/>
</dbReference>
<evidence type="ECO:0000256" key="3">
    <source>
        <dbReference type="ARBA" id="ARBA00020983"/>
    </source>
</evidence>
<evidence type="ECO:0000256" key="7">
    <source>
        <dbReference type="ARBA" id="ARBA00023136"/>
    </source>
</evidence>
<accession>A0A9X0D0L6</accession>
<comment type="caution">
    <text evidence="11">The sequence shown here is derived from an EMBL/GenBank/DDBJ whole genome shotgun (WGS) entry which is preliminary data.</text>
</comment>
<keyword evidence="7 9" id="KW-0472">Membrane</keyword>
<evidence type="ECO:0000313" key="12">
    <source>
        <dbReference type="Proteomes" id="UP001163046"/>
    </source>
</evidence>
<keyword evidence="4 9" id="KW-0813">Transport</keyword>
<dbReference type="InterPro" id="IPR016159">
    <property type="entry name" value="Cullin_repeat-like_dom_sf"/>
</dbReference>
<dbReference type="GO" id="GO:0015031">
    <property type="term" value="P:protein transport"/>
    <property type="evidence" value="ECO:0007669"/>
    <property type="project" value="UniProtKB-UniRule"/>
</dbReference>
<dbReference type="PANTHER" id="PTHR21311">
    <property type="entry name" value="CONSERVED OLIGOMERIC GOLGI COMPLEX COMPONENT 8"/>
    <property type="match status" value="1"/>
</dbReference>
<comment type="subcellular location">
    <subcellularLocation>
        <location evidence="1 9">Golgi apparatus membrane</location>
        <topology evidence="1 9">Peripheral membrane protein</topology>
    </subcellularLocation>
</comment>
<dbReference type="PANTHER" id="PTHR21311:SF0">
    <property type="entry name" value="CONSERVED OLIGOMERIC GOLGI COMPLEX SUBUNIT 8"/>
    <property type="match status" value="1"/>
</dbReference>
<proteinExistence type="inferred from homology"/>
<dbReference type="Proteomes" id="UP001163046">
    <property type="component" value="Unassembled WGS sequence"/>
</dbReference>
<feature type="compositionally biased region" description="Basic and acidic residues" evidence="10">
    <location>
        <begin position="539"/>
        <end position="555"/>
    </location>
</feature>
<dbReference type="GO" id="GO:0017119">
    <property type="term" value="C:Golgi transport complex"/>
    <property type="evidence" value="ECO:0007669"/>
    <property type="project" value="UniProtKB-UniRule"/>
</dbReference>
<sequence length="594" mass="67382">MDSTEHDDTLFKTLFKESFQETWKDSPDFALYLTELSASSVEKLSREPERLAEEKAQILEQTEHLAFHNYKTFIKTAECSKEIFHDFVSVEKHVESVLDKLPTFSETCSNFMKAAQEINTSRHLNSLTLARHTQLLEILEISQLMDSCVRNGYYEEALELSSYVHRLEKKLSNIPIIQNIVDVVQSSNKLMLSQLLQQLRSAIQLPACLRVIGYLRRLDLFSESELRIKFLQARDAWLQSVLASIPSEDPYYHITKTIETSRVHLFDIVTQYRAIFSDDDPILSMENEDSPIYSNLFHCWIVQKVQQFLKTLENGLERGVGNRLDSLLGQCMYFGLSFSRVGADFRGLLPPLFHTAALQSFSTAVHNATSRFNEAMKSYSLQSVPSTVTSTILSTMTTKPEELYPPVELLQYPPLATFTNSILSAFNGLRHCAPLALVSAVTESVQSALKAIIQTTCTFHRAEAAALNETERATFAQFCQVLGRQLIPYMKRCLEAMFPSSVLSDMYGSSSVVADTTLDVNSLQLLLEPVMPQETVQESEQKPHHDDEAETKQKNEQTNVVLSDKSLPKDVKDESQEEINEKIPDTEQQNLDLT</sequence>
<dbReference type="OrthoDB" id="1661054at2759"/>
<dbReference type="EMBL" id="MU826350">
    <property type="protein sequence ID" value="KAJ7381343.1"/>
    <property type="molecule type" value="Genomic_DNA"/>
</dbReference>
<protein>
    <recommendedName>
        <fullName evidence="3 9">Conserved oligomeric Golgi complex subunit 8</fullName>
        <shortName evidence="9">COG complex subunit 8</shortName>
    </recommendedName>
    <alternativeName>
        <fullName evidence="8 9">Component of oligomeric Golgi complex 8</fullName>
    </alternativeName>
</protein>
<dbReference type="InterPro" id="IPR016632">
    <property type="entry name" value="COG8_Metazoal_Plant"/>
</dbReference>
<comment type="subunit">
    <text evidence="9">Component of the conserved oligomeric Golgi complex which is composed of eight different subunits and is required for normal Golgi morphology and localization.</text>
</comment>
<keyword evidence="6 9" id="KW-0333">Golgi apparatus</keyword>
<evidence type="ECO:0000256" key="5">
    <source>
        <dbReference type="ARBA" id="ARBA00022927"/>
    </source>
</evidence>
<evidence type="ECO:0000256" key="10">
    <source>
        <dbReference type="SAM" id="MobiDB-lite"/>
    </source>
</evidence>
<feature type="region of interest" description="Disordered" evidence="10">
    <location>
        <begin position="533"/>
        <end position="594"/>
    </location>
</feature>
<organism evidence="11 12">
    <name type="scientific">Desmophyllum pertusum</name>
    <dbReference type="NCBI Taxonomy" id="174260"/>
    <lineage>
        <taxon>Eukaryota</taxon>
        <taxon>Metazoa</taxon>
        <taxon>Cnidaria</taxon>
        <taxon>Anthozoa</taxon>
        <taxon>Hexacorallia</taxon>
        <taxon>Scleractinia</taxon>
        <taxon>Caryophylliina</taxon>
        <taxon>Caryophylliidae</taxon>
        <taxon>Desmophyllum</taxon>
    </lineage>
</organism>
<name>A0A9X0D0L6_9CNID</name>
<reference evidence="11" key="1">
    <citation type="submission" date="2023-01" db="EMBL/GenBank/DDBJ databases">
        <title>Genome assembly of the deep-sea coral Lophelia pertusa.</title>
        <authorList>
            <person name="Herrera S."/>
            <person name="Cordes E."/>
        </authorList>
    </citation>
    <scope>NUCLEOTIDE SEQUENCE</scope>
    <source>
        <strain evidence="11">USNM1676648</strain>
        <tissue evidence="11">Polyp</tissue>
    </source>
</reference>
<dbReference type="GO" id="GO:0000139">
    <property type="term" value="C:Golgi membrane"/>
    <property type="evidence" value="ECO:0007669"/>
    <property type="project" value="UniProtKB-SubCell"/>
</dbReference>
<dbReference type="SUPFAM" id="SSF74788">
    <property type="entry name" value="Cullin repeat-like"/>
    <property type="match status" value="1"/>
</dbReference>
<keyword evidence="5 9" id="KW-0653">Protein transport</keyword>
<keyword evidence="12" id="KW-1185">Reference proteome</keyword>
<evidence type="ECO:0000256" key="8">
    <source>
        <dbReference type="ARBA" id="ARBA00031347"/>
    </source>
</evidence>
<evidence type="ECO:0000256" key="2">
    <source>
        <dbReference type="ARBA" id="ARBA00006419"/>
    </source>
</evidence>
<dbReference type="PIRSF" id="PIRSF015415">
    <property type="entry name" value="COG8"/>
    <property type="match status" value="1"/>
</dbReference>
<feature type="compositionally biased region" description="Basic and acidic residues" evidence="10">
    <location>
        <begin position="566"/>
        <end position="585"/>
    </location>
</feature>
<evidence type="ECO:0000256" key="9">
    <source>
        <dbReference type="PIRNR" id="PIRNR015415"/>
    </source>
</evidence>
<comment type="similarity">
    <text evidence="2 9">Belongs to the COG8 family.</text>
</comment>
<evidence type="ECO:0000256" key="4">
    <source>
        <dbReference type="ARBA" id="ARBA00022448"/>
    </source>
</evidence>
<evidence type="ECO:0000313" key="11">
    <source>
        <dbReference type="EMBL" id="KAJ7381343.1"/>
    </source>
</evidence>
<dbReference type="AlphaFoldDB" id="A0A9X0D0L6"/>
<evidence type="ECO:0000256" key="1">
    <source>
        <dbReference type="ARBA" id="ARBA00004395"/>
    </source>
</evidence>
<dbReference type="Pfam" id="PF04124">
    <property type="entry name" value="Dor1"/>
    <property type="match status" value="1"/>
</dbReference>